<dbReference type="EMBL" id="JBHLUH010000068">
    <property type="protein sequence ID" value="MFC0532222.1"/>
    <property type="molecule type" value="Genomic_DNA"/>
</dbReference>
<dbReference type="InterPro" id="IPR036950">
    <property type="entry name" value="PBP_transglycosylase"/>
</dbReference>
<dbReference type="Pfam" id="PF00905">
    <property type="entry name" value="Transpeptidase"/>
    <property type="match status" value="1"/>
</dbReference>
<evidence type="ECO:0000259" key="11">
    <source>
        <dbReference type="Pfam" id="PF00912"/>
    </source>
</evidence>
<reference evidence="12 13" key="1">
    <citation type="submission" date="2024-09" db="EMBL/GenBank/DDBJ databases">
        <authorList>
            <person name="Sun Q."/>
            <person name="Mori K."/>
        </authorList>
    </citation>
    <scope>NUCLEOTIDE SEQUENCE [LARGE SCALE GENOMIC DNA]</scope>
    <source>
        <strain evidence="12 13">TBRC 3947</strain>
    </source>
</reference>
<evidence type="ECO:0000313" key="13">
    <source>
        <dbReference type="Proteomes" id="UP001589867"/>
    </source>
</evidence>
<evidence type="ECO:0000313" key="12">
    <source>
        <dbReference type="EMBL" id="MFC0532222.1"/>
    </source>
</evidence>
<dbReference type="InterPro" id="IPR012338">
    <property type="entry name" value="Beta-lactam/transpept-like"/>
</dbReference>
<dbReference type="InterPro" id="IPR001264">
    <property type="entry name" value="Glyco_trans_51"/>
</dbReference>
<organism evidence="12 13">
    <name type="scientific">Phytohabitans kaempferiae</name>
    <dbReference type="NCBI Taxonomy" id="1620943"/>
    <lineage>
        <taxon>Bacteria</taxon>
        <taxon>Bacillati</taxon>
        <taxon>Actinomycetota</taxon>
        <taxon>Actinomycetes</taxon>
        <taxon>Micromonosporales</taxon>
        <taxon>Micromonosporaceae</taxon>
    </lineage>
</organism>
<dbReference type="Pfam" id="PF00912">
    <property type="entry name" value="Transgly"/>
    <property type="match status" value="1"/>
</dbReference>
<evidence type="ECO:0000256" key="5">
    <source>
        <dbReference type="ARBA" id="ARBA00022801"/>
    </source>
</evidence>
<name>A0ABV6MBY9_9ACTN</name>
<proteinExistence type="predicted"/>
<sequence length="715" mass="76960">MMKRVLSATNRMAPLVRAGLITGVLVAAVVYPVAAVGGIGAKAAADFVDNMPSVLEATPPAQTTYVYAADGKTLITMFYEEHRKYTPISEMSVNIQRAIVASEDSRFYQHNGVDAKGIARAFVANHQGGEVQQGASTLTMQYVRMALRDSAKTPMEVRLATEQTSARKIREMKLAIELEKQITKEQILERYLNSAYFGHRAYGIYAASEVFFSKRPKDLTLVEAATLAGLVKAPSAYDPASKDKRAATERRNYVIDRMLALGYATPEDGEKAKATPIKLRLTTPANDCISVASKHNDWGFFCDYLKAWWIGQKAFGDSPQEREDRLRRGGYKIVTTLDPKIQRAAQANVLEKESKNSRFALGVVAVEPGSGEVKAMAVNRQYSLDQKKNGVHSDPAKRGKIASNYPNTVNPLLGGGDMPGYQAGSTFKMFVMLAALDAGMPLSTSFYAPHRYRSQYLAGDGEPSSCGGRWCPSNASGSMTGRHAMWSGFGKSVNTYFVQLEQKVGADKAVRMAERLGLRWRTDIDRLQASPQKARGWGAFTLGVSDATPLEMANAYATVAADGKYCETLPVKAITLPDGSPAMHDGVEVAKPRCMQAVSPAAARAAADAARCVTGYGAARGSCGGWSTAPGVYGTVGRPVAGKTGTTDSTRAAWFVGMTPDLAAASFIADPDYPFNAVGDGQSMKPIDAVAETLRDGLQGKPKRSFAPPPASILR</sequence>
<keyword evidence="3 12" id="KW-0328">Glycosyltransferase</keyword>
<accession>A0ABV6MBY9</accession>
<dbReference type="PANTHER" id="PTHR32282">
    <property type="entry name" value="BINDING PROTEIN TRANSPEPTIDASE, PUTATIVE-RELATED"/>
    <property type="match status" value="1"/>
</dbReference>
<feature type="domain" description="Penicillin-binding protein transpeptidase" evidence="10">
    <location>
        <begin position="362"/>
        <end position="669"/>
    </location>
</feature>
<feature type="domain" description="Glycosyl transferase family 51" evidence="11">
    <location>
        <begin position="74"/>
        <end position="258"/>
    </location>
</feature>
<dbReference type="InterPro" id="IPR001460">
    <property type="entry name" value="PCN-bd_Tpept"/>
</dbReference>
<keyword evidence="4 12" id="KW-0808">Transferase</keyword>
<keyword evidence="1" id="KW-0121">Carboxypeptidase</keyword>
<evidence type="ECO:0000256" key="9">
    <source>
        <dbReference type="SAM" id="MobiDB-lite"/>
    </source>
</evidence>
<keyword evidence="13" id="KW-1185">Reference proteome</keyword>
<dbReference type="Gene3D" id="1.10.3810.10">
    <property type="entry name" value="Biosynthetic peptidoglycan transglycosylase-like"/>
    <property type="match status" value="1"/>
</dbReference>
<dbReference type="SUPFAM" id="SSF53955">
    <property type="entry name" value="Lysozyme-like"/>
    <property type="match status" value="1"/>
</dbReference>
<feature type="region of interest" description="Disordered" evidence="9">
    <location>
        <begin position="695"/>
        <end position="715"/>
    </location>
</feature>
<gene>
    <name evidence="12" type="ORF">ACFFIA_31690</name>
</gene>
<dbReference type="SUPFAM" id="SSF56601">
    <property type="entry name" value="beta-lactamase/transpeptidase-like"/>
    <property type="match status" value="1"/>
</dbReference>
<keyword evidence="2" id="KW-0645">Protease</keyword>
<dbReference type="GO" id="GO:0016757">
    <property type="term" value="F:glycosyltransferase activity"/>
    <property type="evidence" value="ECO:0007669"/>
    <property type="project" value="UniProtKB-KW"/>
</dbReference>
<comment type="catalytic activity">
    <reaction evidence="8">
        <text>[GlcNAc-(1-&gt;4)-Mur2Ac(oyl-L-Ala-gamma-D-Glu-L-Lys-D-Ala-D-Ala)](n)-di-trans,octa-cis-undecaprenyl diphosphate + beta-D-GlcNAc-(1-&gt;4)-Mur2Ac(oyl-L-Ala-gamma-D-Glu-L-Lys-D-Ala-D-Ala)-di-trans,octa-cis-undecaprenyl diphosphate = [GlcNAc-(1-&gt;4)-Mur2Ac(oyl-L-Ala-gamma-D-Glu-L-Lys-D-Ala-D-Ala)](n+1)-di-trans,octa-cis-undecaprenyl diphosphate + di-trans,octa-cis-undecaprenyl diphosphate + H(+)</text>
        <dbReference type="Rhea" id="RHEA:23708"/>
        <dbReference type="Rhea" id="RHEA-COMP:9602"/>
        <dbReference type="Rhea" id="RHEA-COMP:9603"/>
        <dbReference type="ChEBI" id="CHEBI:15378"/>
        <dbReference type="ChEBI" id="CHEBI:58405"/>
        <dbReference type="ChEBI" id="CHEBI:60033"/>
        <dbReference type="ChEBI" id="CHEBI:78435"/>
        <dbReference type="EC" id="2.4.99.28"/>
    </reaction>
</comment>
<dbReference type="Proteomes" id="UP001589867">
    <property type="component" value="Unassembled WGS sequence"/>
</dbReference>
<comment type="catalytic activity">
    <reaction evidence="7">
        <text>Preferential cleavage: (Ac)2-L-Lys-D-Ala-|-D-Ala. Also transpeptidation of peptidyl-alanyl moieties that are N-acyl substituents of D-alanine.</text>
        <dbReference type="EC" id="3.4.16.4"/>
    </reaction>
</comment>
<evidence type="ECO:0000256" key="1">
    <source>
        <dbReference type="ARBA" id="ARBA00022645"/>
    </source>
</evidence>
<keyword evidence="5" id="KW-0378">Hydrolase</keyword>
<evidence type="ECO:0000256" key="4">
    <source>
        <dbReference type="ARBA" id="ARBA00022679"/>
    </source>
</evidence>
<evidence type="ECO:0000256" key="6">
    <source>
        <dbReference type="ARBA" id="ARBA00023268"/>
    </source>
</evidence>
<dbReference type="InterPro" id="IPR050396">
    <property type="entry name" value="Glycosyltr_51/Transpeptidase"/>
</dbReference>
<dbReference type="RefSeq" id="WP_377257870.1">
    <property type="nucleotide sequence ID" value="NZ_JBHLUH010000068.1"/>
</dbReference>
<evidence type="ECO:0000256" key="2">
    <source>
        <dbReference type="ARBA" id="ARBA00022670"/>
    </source>
</evidence>
<evidence type="ECO:0000256" key="8">
    <source>
        <dbReference type="ARBA" id="ARBA00049902"/>
    </source>
</evidence>
<protein>
    <submittedName>
        <fullName evidence="12">Transglycosylase domain-containing protein</fullName>
        <ecNumber evidence="12">2.4.-.-</ecNumber>
    </submittedName>
</protein>
<dbReference type="Gene3D" id="3.40.710.10">
    <property type="entry name" value="DD-peptidase/beta-lactamase superfamily"/>
    <property type="match status" value="1"/>
</dbReference>
<keyword evidence="6" id="KW-0511">Multifunctional enzyme</keyword>
<evidence type="ECO:0000256" key="3">
    <source>
        <dbReference type="ARBA" id="ARBA00022676"/>
    </source>
</evidence>
<dbReference type="InterPro" id="IPR023346">
    <property type="entry name" value="Lysozyme-like_dom_sf"/>
</dbReference>
<dbReference type="EC" id="2.4.-.-" evidence="12"/>
<evidence type="ECO:0000256" key="7">
    <source>
        <dbReference type="ARBA" id="ARBA00034000"/>
    </source>
</evidence>
<comment type="caution">
    <text evidence="12">The sequence shown here is derived from an EMBL/GenBank/DDBJ whole genome shotgun (WGS) entry which is preliminary data.</text>
</comment>
<evidence type="ECO:0000259" key="10">
    <source>
        <dbReference type="Pfam" id="PF00905"/>
    </source>
</evidence>
<dbReference type="PANTHER" id="PTHR32282:SF33">
    <property type="entry name" value="PEPTIDOGLYCAN GLYCOSYLTRANSFERASE"/>
    <property type="match status" value="1"/>
</dbReference>